<dbReference type="GO" id="GO:0009897">
    <property type="term" value="C:external side of plasma membrane"/>
    <property type="evidence" value="ECO:0007669"/>
    <property type="project" value="TreeGrafter"/>
</dbReference>
<dbReference type="InterPro" id="IPR003597">
    <property type="entry name" value="Ig_C1-set"/>
</dbReference>
<accession>A0A8C5PZD5</accession>
<dbReference type="GO" id="GO:0005615">
    <property type="term" value="C:extracellular space"/>
    <property type="evidence" value="ECO:0007669"/>
    <property type="project" value="TreeGrafter"/>
</dbReference>
<dbReference type="FunFam" id="2.60.40.10:FF:000204">
    <property type="entry name" value="Major histocompatibility complex, class I-related protein"/>
    <property type="match status" value="1"/>
</dbReference>
<keyword evidence="12" id="KW-1185">Reference proteome</keyword>
<evidence type="ECO:0000259" key="10">
    <source>
        <dbReference type="PROSITE" id="PS50835"/>
    </source>
</evidence>
<keyword evidence="6" id="KW-1015">Disulfide bond</keyword>
<name>A0A8C5PZD5_9ANUR</name>
<keyword evidence="7" id="KW-0325">Glycoprotein</keyword>
<protein>
    <recommendedName>
        <fullName evidence="10">Ig-like domain-containing protein</fullName>
    </recommendedName>
</protein>
<dbReference type="Gene3D" id="2.60.40.10">
    <property type="entry name" value="Immunoglobulins"/>
    <property type="match status" value="1"/>
</dbReference>
<evidence type="ECO:0000313" key="12">
    <source>
        <dbReference type="Proteomes" id="UP000694569"/>
    </source>
</evidence>
<dbReference type="PROSITE" id="PS50835">
    <property type="entry name" value="IG_LIKE"/>
    <property type="match status" value="1"/>
</dbReference>
<keyword evidence="3 9" id="KW-0732">Signal</keyword>
<comment type="similarity">
    <text evidence="8">Belongs to the MHC class I family.</text>
</comment>
<keyword evidence="2" id="KW-0812">Transmembrane</keyword>
<dbReference type="InterPro" id="IPR013783">
    <property type="entry name" value="Ig-like_fold"/>
</dbReference>
<reference evidence="11" key="2">
    <citation type="submission" date="2025-09" db="UniProtKB">
        <authorList>
            <consortium name="Ensembl"/>
        </authorList>
    </citation>
    <scope>IDENTIFICATION</scope>
</reference>
<dbReference type="InterPro" id="IPR007110">
    <property type="entry name" value="Ig-like_dom"/>
</dbReference>
<dbReference type="GeneTree" id="ENSGT01120000271825"/>
<feature type="chain" id="PRO_5034065399" description="Ig-like domain-containing protein" evidence="9">
    <location>
        <begin position="22"/>
        <end position="346"/>
    </location>
</feature>
<dbReference type="SUPFAM" id="SSF54452">
    <property type="entry name" value="MHC antigen-recognition domain"/>
    <property type="match status" value="1"/>
</dbReference>
<dbReference type="GO" id="GO:0006955">
    <property type="term" value="P:immune response"/>
    <property type="evidence" value="ECO:0007669"/>
    <property type="project" value="TreeGrafter"/>
</dbReference>
<dbReference type="FunFam" id="3.30.500.10:FF:000001">
    <property type="entry name" value="H-2 class I histocompatibility antigen, alpha chain"/>
    <property type="match status" value="1"/>
</dbReference>
<evidence type="ECO:0000256" key="8">
    <source>
        <dbReference type="RuleBase" id="RU004439"/>
    </source>
</evidence>
<dbReference type="Ensembl" id="ENSLLET00000031447.1">
    <property type="protein sequence ID" value="ENSLLEP00000030282.1"/>
    <property type="gene ID" value="ENSLLEG00000018184.1"/>
</dbReference>
<dbReference type="InterPro" id="IPR011161">
    <property type="entry name" value="MHC_I-like_Ag-recog"/>
</dbReference>
<feature type="signal peptide" evidence="9">
    <location>
        <begin position="1"/>
        <end position="21"/>
    </location>
</feature>
<dbReference type="InterPro" id="IPR050208">
    <property type="entry name" value="MHC_class-I_related"/>
</dbReference>
<evidence type="ECO:0000256" key="3">
    <source>
        <dbReference type="ARBA" id="ARBA00022729"/>
    </source>
</evidence>
<evidence type="ECO:0000256" key="2">
    <source>
        <dbReference type="ARBA" id="ARBA00022692"/>
    </source>
</evidence>
<evidence type="ECO:0000256" key="4">
    <source>
        <dbReference type="ARBA" id="ARBA00022989"/>
    </source>
</evidence>
<dbReference type="PRINTS" id="PR01638">
    <property type="entry name" value="MHCCLASSI"/>
</dbReference>
<evidence type="ECO:0000256" key="9">
    <source>
        <dbReference type="SAM" id="SignalP"/>
    </source>
</evidence>
<dbReference type="AlphaFoldDB" id="A0A8C5PZD5"/>
<dbReference type="InterPro" id="IPR037055">
    <property type="entry name" value="MHC_I-like_Ag-recog_sf"/>
</dbReference>
<evidence type="ECO:0000256" key="7">
    <source>
        <dbReference type="ARBA" id="ARBA00023180"/>
    </source>
</evidence>
<evidence type="ECO:0000313" key="11">
    <source>
        <dbReference type="Ensembl" id="ENSLLEP00000030282.1"/>
    </source>
</evidence>
<dbReference type="InterPro" id="IPR011162">
    <property type="entry name" value="MHC_I/II-like_Ag-recog"/>
</dbReference>
<sequence length="346" mass="40347">NSISNKPLLIIFFTLFRFGLSGHSLQYFDTTVSVPGHGLPQFISVCYVDGIEITRYSSDVGRAVPVAPWMKKLEDPDYWKRNTQLYKGNKAGYKQGMKILMNSFNHTRGFHIGQRMFGCELRGDGSTRGYDQFGYDGKDHMVLDPERWVYYALVDQAQVTTQKWNSPEERAGERSKNYMENICIPWLRKYLVYGEEELERRVHPEVKVSDQNVNGVTKLHCQVYGFYPRDVDVKWEKNGIDVLSYEAKHVLPNSDGTYQIRVTVEVAAEDREGHSCHVDHASLEETLIVKWGKSHQRWERHRNQGGLNVVRILWFHRQRHGFTYYTEGLCWDKKSFSPFSVFIISR</sequence>
<comment type="subcellular location">
    <subcellularLocation>
        <location evidence="1">Membrane</location>
        <topology evidence="1">Single-pass membrane protein</topology>
    </subcellularLocation>
</comment>
<evidence type="ECO:0000256" key="1">
    <source>
        <dbReference type="ARBA" id="ARBA00004167"/>
    </source>
</evidence>
<dbReference type="Pfam" id="PF07654">
    <property type="entry name" value="C1-set"/>
    <property type="match status" value="1"/>
</dbReference>
<dbReference type="PANTHER" id="PTHR16675">
    <property type="entry name" value="MHC CLASS I-RELATED"/>
    <property type="match status" value="1"/>
</dbReference>
<keyword evidence="4" id="KW-1133">Transmembrane helix</keyword>
<feature type="domain" description="Ig-like" evidence="10">
    <location>
        <begin position="204"/>
        <end position="288"/>
    </location>
</feature>
<dbReference type="SUPFAM" id="SSF48726">
    <property type="entry name" value="Immunoglobulin"/>
    <property type="match status" value="1"/>
</dbReference>
<dbReference type="InterPro" id="IPR036179">
    <property type="entry name" value="Ig-like_dom_sf"/>
</dbReference>
<dbReference type="SMART" id="SM00407">
    <property type="entry name" value="IGc1"/>
    <property type="match status" value="1"/>
</dbReference>
<dbReference type="Proteomes" id="UP000694569">
    <property type="component" value="Unplaced"/>
</dbReference>
<keyword evidence="5" id="KW-0472">Membrane</keyword>
<dbReference type="PANTHER" id="PTHR16675:SF286">
    <property type="entry name" value="MHC CLASS I ANTIGEN"/>
    <property type="match status" value="1"/>
</dbReference>
<dbReference type="InterPro" id="IPR001039">
    <property type="entry name" value="MHC_I_a_a1/a2"/>
</dbReference>
<evidence type="ECO:0000256" key="5">
    <source>
        <dbReference type="ARBA" id="ARBA00023136"/>
    </source>
</evidence>
<dbReference type="Gene3D" id="3.30.500.10">
    <property type="entry name" value="MHC class I-like antigen recognition-like"/>
    <property type="match status" value="1"/>
</dbReference>
<organism evidence="11 12">
    <name type="scientific">Leptobrachium leishanense</name>
    <name type="common">Leishan spiny toad</name>
    <dbReference type="NCBI Taxonomy" id="445787"/>
    <lineage>
        <taxon>Eukaryota</taxon>
        <taxon>Metazoa</taxon>
        <taxon>Chordata</taxon>
        <taxon>Craniata</taxon>
        <taxon>Vertebrata</taxon>
        <taxon>Euteleostomi</taxon>
        <taxon>Amphibia</taxon>
        <taxon>Batrachia</taxon>
        <taxon>Anura</taxon>
        <taxon>Pelobatoidea</taxon>
        <taxon>Megophryidae</taxon>
        <taxon>Leptobrachium</taxon>
    </lineage>
</organism>
<proteinExistence type="inferred from homology"/>
<reference evidence="11" key="1">
    <citation type="submission" date="2025-08" db="UniProtKB">
        <authorList>
            <consortium name="Ensembl"/>
        </authorList>
    </citation>
    <scope>IDENTIFICATION</scope>
</reference>
<evidence type="ECO:0000256" key="6">
    <source>
        <dbReference type="ARBA" id="ARBA00023157"/>
    </source>
</evidence>
<dbReference type="Pfam" id="PF00129">
    <property type="entry name" value="MHC_I"/>
    <property type="match status" value="1"/>
</dbReference>